<dbReference type="RefSeq" id="XP_027610139.1">
    <property type="nucleotide sequence ID" value="XM_027754338.1"/>
</dbReference>
<proteinExistence type="predicted"/>
<dbReference type="Proteomes" id="UP000287166">
    <property type="component" value="Unassembled WGS sequence"/>
</dbReference>
<dbReference type="InParanoid" id="A0A401GAL8"/>
<evidence type="ECO:0000313" key="1">
    <source>
        <dbReference type="EMBL" id="GBE79226.1"/>
    </source>
</evidence>
<keyword evidence="2" id="KW-1185">Reference proteome</keyword>
<comment type="caution">
    <text evidence="1">The sequence shown here is derived from an EMBL/GenBank/DDBJ whole genome shotgun (WGS) entry which is preliminary data.</text>
</comment>
<accession>A0A401GAL8</accession>
<dbReference type="AlphaFoldDB" id="A0A401GAL8"/>
<dbReference type="GeneID" id="38776143"/>
<name>A0A401GAL8_9APHY</name>
<gene>
    <name evidence="1" type="ORF">SCP_0204230</name>
</gene>
<evidence type="ECO:0000313" key="2">
    <source>
        <dbReference type="Proteomes" id="UP000287166"/>
    </source>
</evidence>
<protein>
    <submittedName>
        <fullName evidence="1">Uncharacterized protein</fullName>
    </submittedName>
</protein>
<reference evidence="1 2" key="1">
    <citation type="journal article" date="2018" name="Sci. Rep.">
        <title>Genome sequence of the cauliflower mushroom Sparassis crispa (Hanabiratake) and its association with beneficial usage.</title>
        <authorList>
            <person name="Kiyama R."/>
            <person name="Furutani Y."/>
            <person name="Kawaguchi K."/>
            <person name="Nakanishi T."/>
        </authorList>
    </citation>
    <scope>NUCLEOTIDE SEQUENCE [LARGE SCALE GENOMIC DNA]</scope>
</reference>
<organism evidence="1 2">
    <name type="scientific">Sparassis crispa</name>
    <dbReference type="NCBI Taxonomy" id="139825"/>
    <lineage>
        <taxon>Eukaryota</taxon>
        <taxon>Fungi</taxon>
        <taxon>Dikarya</taxon>
        <taxon>Basidiomycota</taxon>
        <taxon>Agaricomycotina</taxon>
        <taxon>Agaricomycetes</taxon>
        <taxon>Polyporales</taxon>
        <taxon>Sparassidaceae</taxon>
        <taxon>Sparassis</taxon>
    </lineage>
</organism>
<dbReference type="EMBL" id="BFAD01000002">
    <property type="protein sequence ID" value="GBE79226.1"/>
    <property type="molecule type" value="Genomic_DNA"/>
</dbReference>
<sequence length="80" mass="9636">MSALNNGWNLYSRLAKSHKAHVNFEAEEESLKVAMSQIQQTRQLMDEVQPNERQKIEQRPQFFFKLANRLNTLWDRLRYL</sequence>